<comment type="caution">
    <text evidence="1">The sequence shown here is derived from an EMBL/GenBank/DDBJ whole genome shotgun (WGS) entry which is preliminary data.</text>
</comment>
<sequence>MKALWGYPCPPLAPPHVLKGSARVCAQLHLHTVSRAPVFTSLPFPQCAVITQESGAAFSRSLRRPFGRGTNALGPRWTIPLIAPLSTVLLLLTDVFNMCISGAEEQVVVISVHRGGGGSDREGLIS</sequence>
<proteinExistence type="predicted"/>
<evidence type="ECO:0000313" key="2">
    <source>
        <dbReference type="Proteomes" id="UP001221898"/>
    </source>
</evidence>
<gene>
    <name evidence="1" type="ORF">AAFF_G00056660</name>
</gene>
<dbReference type="EMBL" id="JAINUG010000133">
    <property type="protein sequence ID" value="KAJ8393751.1"/>
    <property type="molecule type" value="Genomic_DNA"/>
</dbReference>
<protein>
    <submittedName>
        <fullName evidence="1">Uncharacterized protein</fullName>
    </submittedName>
</protein>
<dbReference type="Proteomes" id="UP001221898">
    <property type="component" value="Unassembled WGS sequence"/>
</dbReference>
<dbReference type="AlphaFoldDB" id="A0AAD7S0H1"/>
<evidence type="ECO:0000313" key="1">
    <source>
        <dbReference type="EMBL" id="KAJ8393751.1"/>
    </source>
</evidence>
<name>A0AAD7S0H1_9TELE</name>
<keyword evidence="2" id="KW-1185">Reference proteome</keyword>
<organism evidence="1 2">
    <name type="scientific">Aldrovandia affinis</name>
    <dbReference type="NCBI Taxonomy" id="143900"/>
    <lineage>
        <taxon>Eukaryota</taxon>
        <taxon>Metazoa</taxon>
        <taxon>Chordata</taxon>
        <taxon>Craniata</taxon>
        <taxon>Vertebrata</taxon>
        <taxon>Euteleostomi</taxon>
        <taxon>Actinopterygii</taxon>
        <taxon>Neopterygii</taxon>
        <taxon>Teleostei</taxon>
        <taxon>Notacanthiformes</taxon>
        <taxon>Halosauridae</taxon>
        <taxon>Aldrovandia</taxon>
    </lineage>
</organism>
<accession>A0AAD7S0H1</accession>
<reference evidence="1" key="1">
    <citation type="journal article" date="2023" name="Science">
        <title>Genome structures resolve the early diversification of teleost fishes.</title>
        <authorList>
            <person name="Parey E."/>
            <person name="Louis A."/>
            <person name="Montfort J."/>
            <person name="Bouchez O."/>
            <person name="Roques C."/>
            <person name="Iampietro C."/>
            <person name="Lluch J."/>
            <person name="Castinel A."/>
            <person name="Donnadieu C."/>
            <person name="Desvignes T."/>
            <person name="Floi Bucao C."/>
            <person name="Jouanno E."/>
            <person name="Wen M."/>
            <person name="Mejri S."/>
            <person name="Dirks R."/>
            <person name="Jansen H."/>
            <person name="Henkel C."/>
            <person name="Chen W.J."/>
            <person name="Zahm M."/>
            <person name="Cabau C."/>
            <person name="Klopp C."/>
            <person name="Thompson A.W."/>
            <person name="Robinson-Rechavi M."/>
            <person name="Braasch I."/>
            <person name="Lecointre G."/>
            <person name="Bobe J."/>
            <person name="Postlethwait J.H."/>
            <person name="Berthelot C."/>
            <person name="Roest Crollius H."/>
            <person name="Guiguen Y."/>
        </authorList>
    </citation>
    <scope>NUCLEOTIDE SEQUENCE</scope>
    <source>
        <strain evidence="1">NC1722</strain>
    </source>
</reference>